<dbReference type="GO" id="GO:0090499">
    <property type="term" value="F:pimelyl-[acyl-carrier protein] methyl ester esterase activity"/>
    <property type="evidence" value="ECO:0007669"/>
    <property type="project" value="UniProtKB-EC"/>
</dbReference>
<dbReference type="EC" id="3.1.1.85" evidence="5"/>
<dbReference type="RefSeq" id="WP_386023072.1">
    <property type="nucleotide sequence ID" value="NZ_JBHUHX010000006.1"/>
</dbReference>
<feature type="binding site" evidence="5">
    <location>
        <position position="17"/>
    </location>
    <ligand>
        <name>substrate</name>
    </ligand>
</feature>
<dbReference type="EMBL" id="JBHUHX010000006">
    <property type="protein sequence ID" value="MFD2110827.1"/>
    <property type="molecule type" value="Genomic_DNA"/>
</dbReference>
<feature type="domain" description="AB hydrolase-1" evidence="6">
    <location>
        <begin position="11"/>
        <end position="238"/>
    </location>
</feature>
<evidence type="ECO:0000256" key="3">
    <source>
        <dbReference type="ARBA" id="ARBA00022756"/>
    </source>
</evidence>
<comment type="subcellular location">
    <subcellularLocation>
        <location evidence="5">Cytoplasm</location>
    </subcellularLocation>
</comment>
<evidence type="ECO:0000313" key="8">
    <source>
        <dbReference type="Proteomes" id="UP001597337"/>
    </source>
</evidence>
<evidence type="ECO:0000259" key="6">
    <source>
        <dbReference type="Pfam" id="PF00561"/>
    </source>
</evidence>
<gene>
    <name evidence="5 7" type="primary">bioH</name>
    <name evidence="7" type="ORF">ACFSJC_03110</name>
</gene>
<sequence>MTEPSDTQLDLVMLHGWGMNSAVWDGCPDCWNGLSQHRIDLPGHGHSAFQPGLDSLWRWADACLDAAPERAVWLGWSLGGLVAMAAALRAPKRVAGLVLLTATPRFVRAADWTPAMPEDTLEQFHAGLTQDPQGTLERFLALQVRGSDSARETLRTLKQELAQRPTSNPDALSLGLDLLRDEDLRGQLPDIPCPALWLFGSHDALVPQGVAERVELLMPGARTHVIQHAAHAPHLSHPEQTAGLIRSFIDACVESPAGA</sequence>
<dbReference type="Proteomes" id="UP001597337">
    <property type="component" value="Unassembled WGS sequence"/>
</dbReference>
<feature type="binding site" evidence="5">
    <location>
        <position position="231"/>
    </location>
    <ligand>
        <name>substrate</name>
    </ligand>
</feature>
<dbReference type="InterPro" id="IPR050228">
    <property type="entry name" value="Carboxylesterase_BioH"/>
</dbReference>
<proteinExistence type="inferred from homology"/>
<comment type="caution">
    <text evidence="7">The sequence shown here is derived from an EMBL/GenBank/DDBJ whole genome shotgun (WGS) entry which is preliminary data.</text>
</comment>
<evidence type="ECO:0000256" key="4">
    <source>
        <dbReference type="ARBA" id="ARBA00022801"/>
    </source>
</evidence>
<evidence type="ECO:0000256" key="5">
    <source>
        <dbReference type="HAMAP-Rule" id="MF_01260"/>
    </source>
</evidence>
<comment type="subunit">
    <text evidence="5">Monomer.</text>
</comment>
<dbReference type="Pfam" id="PF00561">
    <property type="entry name" value="Abhydrolase_1"/>
    <property type="match status" value="1"/>
</dbReference>
<reference evidence="8" key="1">
    <citation type="journal article" date="2019" name="Int. J. Syst. Evol. Microbiol.">
        <title>The Global Catalogue of Microorganisms (GCM) 10K type strain sequencing project: providing services to taxonomists for standard genome sequencing and annotation.</title>
        <authorList>
            <consortium name="The Broad Institute Genomics Platform"/>
            <consortium name="The Broad Institute Genome Sequencing Center for Infectious Disease"/>
            <person name="Wu L."/>
            <person name="Ma J."/>
        </authorList>
    </citation>
    <scope>NUCLEOTIDE SEQUENCE [LARGE SCALE GENOMIC DNA]</scope>
    <source>
        <strain evidence="8">KACC 12597</strain>
    </source>
</reference>
<dbReference type="NCBIfam" id="TIGR01738">
    <property type="entry name" value="bioH"/>
    <property type="match status" value="1"/>
</dbReference>
<name>A0ABW4Y3T9_9GAMM</name>
<keyword evidence="4 5" id="KW-0378">Hydrolase</keyword>
<evidence type="ECO:0000256" key="1">
    <source>
        <dbReference type="ARBA" id="ARBA00022487"/>
    </source>
</evidence>
<dbReference type="SUPFAM" id="SSF53474">
    <property type="entry name" value="alpha/beta-Hydrolases"/>
    <property type="match status" value="1"/>
</dbReference>
<accession>A0ABW4Y3T9</accession>
<dbReference type="InterPro" id="IPR029058">
    <property type="entry name" value="AB_hydrolase_fold"/>
</dbReference>
<comment type="catalytic activity">
    <reaction evidence="5">
        <text>6-carboxyhexanoyl-[ACP] methyl ester + H2O = 6-carboxyhexanoyl-[ACP] + methanol + H(+)</text>
        <dbReference type="Rhea" id="RHEA:42700"/>
        <dbReference type="Rhea" id="RHEA-COMP:9955"/>
        <dbReference type="Rhea" id="RHEA-COMP:10186"/>
        <dbReference type="ChEBI" id="CHEBI:15377"/>
        <dbReference type="ChEBI" id="CHEBI:15378"/>
        <dbReference type="ChEBI" id="CHEBI:17790"/>
        <dbReference type="ChEBI" id="CHEBI:78846"/>
        <dbReference type="ChEBI" id="CHEBI:82735"/>
        <dbReference type="EC" id="3.1.1.85"/>
    </reaction>
</comment>
<dbReference type="Gene3D" id="3.40.50.1820">
    <property type="entry name" value="alpha/beta hydrolase"/>
    <property type="match status" value="1"/>
</dbReference>
<comment type="similarity">
    <text evidence="5">Belongs to the AB hydrolase superfamily. Carboxylesterase BioH family.</text>
</comment>
<keyword evidence="1 5" id="KW-0719">Serine esterase</keyword>
<feature type="active site" evidence="5">
    <location>
        <position position="203"/>
    </location>
</feature>
<comment type="pathway">
    <text evidence="5">Cofactor biosynthesis; biotin biosynthesis.</text>
</comment>
<feature type="binding site" evidence="5">
    <location>
        <begin position="77"/>
        <end position="78"/>
    </location>
    <ligand>
        <name>substrate</name>
    </ligand>
</feature>
<keyword evidence="2 5" id="KW-0963">Cytoplasm</keyword>
<feature type="active site" evidence="5">
    <location>
        <position position="231"/>
    </location>
</feature>
<dbReference type="PANTHER" id="PTHR43194:SF5">
    <property type="entry name" value="PIMELOYL-[ACYL-CARRIER PROTEIN] METHYL ESTER ESTERASE"/>
    <property type="match status" value="1"/>
</dbReference>
<feature type="binding site" evidence="5">
    <location>
        <begin position="139"/>
        <end position="143"/>
    </location>
    <ligand>
        <name>substrate</name>
    </ligand>
</feature>
<feature type="active site" description="Nucleophile" evidence="5">
    <location>
        <position position="77"/>
    </location>
</feature>
<dbReference type="PANTHER" id="PTHR43194">
    <property type="entry name" value="HYDROLASE ALPHA/BETA FOLD FAMILY"/>
    <property type="match status" value="1"/>
</dbReference>
<keyword evidence="8" id="KW-1185">Reference proteome</keyword>
<organism evidence="7 8">
    <name type="scientific">Thiorhodococcus fuscus</name>
    <dbReference type="NCBI Taxonomy" id="527200"/>
    <lineage>
        <taxon>Bacteria</taxon>
        <taxon>Pseudomonadati</taxon>
        <taxon>Pseudomonadota</taxon>
        <taxon>Gammaproteobacteria</taxon>
        <taxon>Chromatiales</taxon>
        <taxon>Chromatiaceae</taxon>
        <taxon>Thiorhodococcus</taxon>
    </lineage>
</organism>
<protein>
    <recommendedName>
        <fullName evidence="5">Pimeloyl-[acyl-carrier protein] methyl ester esterase</fullName>
        <ecNumber evidence="5">3.1.1.85</ecNumber>
    </recommendedName>
    <alternativeName>
        <fullName evidence="5">Biotin synthesis protein BioH</fullName>
    </alternativeName>
    <alternativeName>
        <fullName evidence="5">Carboxylesterase BioH</fullName>
    </alternativeName>
</protein>
<evidence type="ECO:0000313" key="7">
    <source>
        <dbReference type="EMBL" id="MFD2110827.1"/>
    </source>
</evidence>
<dbReference type="HAMAP" id="MF_01260">
    <property type="entry name" value="Carboxylester"/>
    <property type="match status" value="1"/>
</dbReference>
<evidence type="ECO:0000256" key="2">
    <source>
        <dbReference type="ARBA" id="ARBA00022490"/>
    </source>
</evidence>
<dbReference type="InterPro" id="IPR000073">
    <property type="entry name" value="AB_hydrolase_1"/>
</dbReference>
<dbReference type="InterPro" id="IPR010076">
    <property type="entry name" value="BioH"/>
</dbReference>
<keyword evidence="3 5" id="KW-0093">Biotin biosynthesis</keyword>
<comment type="function">
    <text evidence="5">The physiological role of BioH is to remove the methyl group introduced by BioC when the pimeloyl moiety is complete. It allows to synthesize pimeloyl-ACP via the fatty acid synthetic pathway through the hydrolysis of the ester bonds of pimeloyl-ACP esters.</text>
</comment>